<reference evidence="2" key="1">
    <citation type="journal article" date="2019" name="Int. J. Syst. Evol. Microbiol.">
        <title>The Global Catalogue of Microorganisms (GCM) 10K type strain sequencing project: providing services to taxonomists for standard genome sequencing and annotation.</title>
        <authorList>
            <consortium name="The Broad Institute Genomics Platform"/>
            <consortium name="The Broad Institute Genome Sequencing Center for Infectious Disease"/>
            <person name="Wu L."/>
            <person name="Ma J."/>
        </authorList>
    </citation>
    <scope>NUCLEOTIDE SEQUENCE [LARGE SCALE GENOMIC DNA]</scope>
    <source>
        <strain evidence="2">JCM 9377</strain>
    </source>
</reference>
<accession>A0ABP6Q748</accession>
<protein>
    <submittedName>
        <fullName evidence="1">Uncharacterized protein</fullName>
    </submittedName>
</protein>
<comment type="caution">
    <text evidence="1">The sequence shown here is derived from an EMBL/GenBank/DDBJ whole genome shotgun (WGS) entry which is preliminary data.</text>
</comment>
<evidence type="ECO:0000313" key="2">
    <source>
        <dbReference type="Proteomes" id="UP001501237"/>
    </source>
</evidence>
<dbReference type="Proteomes" id="UP001501237">
    <property type="component" value="Unassembled WGS sequence"/>
</dbReference>
<organism evidence="1 2">
    <name type="scientific">Actinocorallia longicatena</name>
    <dbReference type="NCBI Taxonomy" id="111803"/>
    <lineage>
        <taxon>Bacteria</taxon>
        <taxon>Bacillati</taxon>
        <taxon>Actinomycetota</taxon>
        <taxon>Actinomycetes</taxon>
        <taxon>Streptosporangiales</taxon>
        <taxon>Thermomonosporaceae</taxon>
        <taxon>Actinocorallia</taxon>
    </lineage>
</organism>
<sequence length="65" mass="7132">MSVPMSAPFLKAQYDYARSALPNAPVVPHVEKKARAVTARRALSKVLYRLADQVSPGRDEHDLAA</sequence>
<dbReference type="RefSeq" id="WP_344825846.1">
    <property type="nucleotide sequence ID" value="NZ_BAAAUV010000005.1"/>
</dbReference>
<dbReference type="EMBL" id="BAAAUV010000005">
    <property type="protein sequence ID" value="GAA3206770.1"/>
    <property type="molecule type" value="Genomic_DNA"/>
</dbReference>
<keyword evidence="2" id="KW-1185">Reference proteome</keyword>
<name>A0ABP6Q748_9ACTN</name>
<evidence type="ECO:0000313" key="1">
    <source>
        <dbReference type="EMBL" id="GAA3206770.1"/>
    </source>
</evidence>
<proteinExistence type="predicted"/>
<gene>
    <name evidence="1" type="ORF">GCM10010468_22430</name>
</gene>